<dbReference type="SUPFAM" id="SSF55486">
    <property type="entry name" value="Metalloproteases ('zincins'), catalytic domain"/>
    <property type="match status" value="1"/>
</dbReference>
<dbReference type="InterPro" id="IPR045357">
    <property type="entry name" value="Aminopeptidase_N-like_N"/>
</dbReference>
<organism evidence="15 16">
    <name type="scientific">Ignelater luminosus</name>
    <name type="common">Cucubano</name>
    <name type="synonym">Pyrophorus luminosus</name>
    <dbReference type="NCBI Taxonomy" id="2038154"/>
    <lineage>
        <taxon>Eukaryota</taxon>
        <taxon>Metazoa</taxon>
        <taxon>Ecdysozoa</taxon>
        <taxon>Arthropoda</taxon>
        <taxon>Hexapoda</taxon>
        <taxon>Insecta</taxon>
        <taxon>Pterygota</taxon>
        <taxon>Neoptera</taxon>
        <taxon>Endopterygota</taxon>
        <taxon>Coleoptera</taxon>
        <taxon>Polyphaga</taxon>
        <taxon>Elateriformia</taxon>
        <taxon>Elateroidea</taxon>
        <taxon>Elateridae</taxon>
        <taxon>Agrypninae</taxon>
        <taxon>Pyrophorini</taxon>
        <taxon>Ignelater</taxon>
    </lineage>
</organism>
<dbReference type="GO" id="GO:0042277">
    <property type="term" value="F:peptide binding"/>
    <property type="evidence" value="ECO:0007669"/>
    <property type="project" value="TreeGrafter"/>
</dbReference>
<dbReference type="Pfam" id="PF11838">
    <property type="entry name" value="ERAP1_C"/>
    <property type="match status" value="1"/>
</dbReference>
<feature type="domain" description="Aminopeptidase N-like N-terminal" evidence="14">
    <location>
        <begin position="31"/>
        <end position="229"/>
    </location>
</feature>
<dbReference type="InterPro" id="IPR042097">
    <property type="entry name" value="Aminopeptidase_N-like_N_sf"/>
</dbReference>
<evidence type="ECO:0000256" key="1">
    <source>
        <dbReference type="ARBA" id="ARBA00004609"/>
    </source>
</evidence>
<keyword evidence="16" id="KW-1185">Reference proteome</keyword>
<dbReference type="PANTHER" id="PTHR11533">
    <property type="entry name" value="PROTEASE M1 ZINC METALLOPROTEASE"/>
    <property type="match status" value="1"/>
</dbReference>
<dbReference type="InterPro" id="IPR034016">
    <property type="entry name" value="M1_APN-typ"/>
</dbReference>
<dbReference type="GO" id="GO:0005886">
    <property type="term" value="C:plasma membrane"/>
    <property type="evidence" value="ECO:0007669"/>
    <property type="project" value="UniProtKB-SubCell"/>
</dbReference>
<keyword evidence="9" id="KW-0449">Lipoprotein</keyword>
<dbReference type="Gene3D" id="1.25.50.20">
    <property type="match status" value="1"/>
</dbReference>
<dbReference type="EMBL" id="VTPC01080675">
    <property type="protein sequence ID" value="KAF2887987.1"/>
    <property type="molecule type" value="Genomic_DNA"/>
</dbReference>
<evidence type="ECO:0000313" key="16">
    <source>
        <dbReference type="Proteomes" id="UP000801492"/>
    </source>
</evidence>
<name>A0A8K0CML1_IGNLU</name>
<feature type="binding site" evidence="10">
    <location>
        <position position="340"/>
    </location>
    <ligand>
        <name>Zn(2+)</name>
        <dbReference type="ChEBI" id="CHEBI:29105"/>
        <note>catalytic</note>
    </ligand>
</feature>
<dbReference type="InterPro" id="IPR050344">
    <property type="entry name" value="Peptidase_M1_aminopeptidases"/>
</dbReference>
<evidence type="ECO:0000259" key="13">
    <source>
        <dbReference type="Pfam" id="PF11838"/>
    </source>
</evidence>
<evidence type="ECO:0000256" key="3">
    <source>
        <dbReference type="ARBA" id="ARBA00022622"/>
    </source>
</evidence>
<evidence type="ECO:0000313" key="15">
    <source>
        <dbReference type="EMBL" id="KAF2887987.1"/>
    </source>
</evidence>
<keyword evidence="3" id="KW-0472">Membrane</keyword>
<dbReference type="PANTHER" id="PTHR11533:SF290">
    <property type="entry name" value="AMINOPEPTIDASE"/>
    <property type="match status" value="1"/>
</dbReference>
<dbReference type="GO" id="GO:0005737">
    <property type="term" value="C:cytoplasm"/>
    <property type="evidence" value="ECO:0007669"/>
    <property type="project" value="TreeGrafter"/>
</dbReference>
<feature type="signal peptide" evidence="11">
    <location>
        <begin position="1"/>
        <end position="21"/>
    </location>
</feature>
<dbReference type="InterPro" id="IPR014782">
    <property type="entry name" value="Peptidase_M1_dom"/>
</dbReference>
<dbReference type="GO" id="GO:0070006">
    <property type="term" value="F:metalloaminopeptidase activity"/>
    <property type="evidence" value="ECO:0007669"/>
    <property type="project" value="TreeGrafter"/>
</dbReference>
<keyword evidence="3" id="KW-0325">Glycoprotein</keyword>
<evidence type="ECO:0000256" key="4">
    <source>
        <dbReference type="ARBA" id="ARBA00022670"/>
    </source>
</evidence>
<comment type="cofactor">
    <cofactor evidence="10">
        <name>Zn(2+)</name>
        <dbReference type="ChEBI" id="CHEBI:29105"/>
    </cofactor>
    <text evidence="10">Binds 1 zinc ion per subunit.</text>
</comment>
<dbReference type="Pfam" id="PF01433">
    <property type="entry name" value="Peptidase_M1"/>
    <property type="match status" value="1"/>
</dbReference>
<dbReference type="InterPro" id="IPR024571">
    <property type="entry name" value="ERAP1-like_C_dom"/>
</dbReference>
<dbReference type="CDD" id="cd09601">
    <property type="entry name" value="M1_APN-Q_like"/>
    <property type="match status" value="1"/>
</dbReference>
<comment type="caution">
    <text evidence="15">The sequence shown here is derived from an EMBL/GenBank/DDBJ whole genome shotgun (WGS) entry which is preliminary data.</text>
</comment>
<evidence type="ECO:0000256" key="8">
    <source>
        <dbReference type="ARBA" id="ARBA00023049"/>
    </source>
</evidence>
<dbReference type="InterPro" id="IPR001930">
    <property type="entry name" value="Peptidase_M1"/>
</dbReference>
<dbReference type="GO" id="GO:0098552">
    <property type="term" value="C:side of membrane"/>
    <property type="evidence" value="ECO:0007669"/>
    <property type="project" value="UniProtKB-KW"/>
</dbReference>
<evidence type="ECO:0000256" key="9">
    <source>
        <dbReference type="ARBA" id="ARBA00023288"/>
    </source>
</evidence>
<gene>
    <name evidence="15" type="ORF">ILUMI_18188</name>
</gene>
<keyword evidence="11" id="KW-0732">Signal</keyword>
<accession>A0A8K0CML1</accession>
<dbReference type="OrthoDB" id="510539at2759"/>
<dbReference type="GO" id="GO:0006508">
    <property type="term" value="P:proteolysis"/>
    <property type="evidence" value="ECO:0007669"/>
    <property type="project" value="UniProtKB-KW"/>
</dbReference>
<dbReference type="GO" id="GO:0043171">
    <property type="term" value="P:peptide catabolic process"/>
    <property type="evidence" value="ECO:0007669"/>
    <property type="project" value="TreeGrafter"/>
</dbReference>
<protein>
    <recommendedName>
        <fullName evidence="17">Aminopeptidase</fullName>
    </recommendedName>
</protein>
<dbReference type="GO" id="GO:0005615">
    <property type="term" value="C:extracellular space"/>
    <property type="evidence" value="ECO:0007669"/>
    <property type="project" value="TreeGrafter"/>
</dbReference>
<proteinExistence type="inferred from homology"/>
<evidence type="ECO:0000256" key="11">
    <source>
        <dbReference type="SAM" id="SignalP"/>
    </source>
</evidence>
<dbReference type="Gene3D" id="2.60.40.1730">
    <property type="entry name" value="tricorn interacting facor f3 domain"/>
    <property type="match status" value="1"/>
</dbReference>
<sequence>MIPRSILLVLVSVLALKTVYSEIYRLPDNIKPIRYHLTFEPQLNLTETSSYVPYYGSVTMELTILKNTRNITFNKKQIEIDESSIKVFNQVGKELKVIATSSNAVEEMYTVQMEDELIKNETYTLEINNFHNNLSHNGAGFFRAYYRLHNEETGEGDSRLVAATQLHPAKARIAFPCFDEPAIKAKFIVSLIRTEGFNSVSNEALESTKDLGDGRFKDTFKETPLMSAYTLAFAVSDYECKSLAKFRILAKSSAIKNNETDFALDTSIKTLKALEEYTGVNFVIDKMDQFAVPDEYFRYHAMENWGLGTYRKINLLRSKIHDSAKDYQITTEIISQMFGHQWFGNLVTPAWWDYMWMSVSFGTYFQYHTADVVQPTWKLKEQFVIDVVQQAFRSEEEDGAHPLNSKIKYLGQYPPSHMMFEKGNAPVNLALKYGAAYPSDLYNAMQEAVDKANVNHLLNNMSVNEIMKTWDSTKGFPIVTVTRDYETGSVTITTAFSIYNHFKGYYRVNYDRENWERIIDFITTDKFKSIHLLNRAQLLEDVFYFAYKNELSWDIPLKLGEYIKQERDYIALAAFHSALKNYLLNDEHLYQYRKAKDTFVFKNYTLINTVDSDATEFDLRKAYVKSVLGNVMAHLGTSSRESDTHLDKLTRSRFIDYFYKYLSR</sequence>
<evidence type="ECO:0000256" key="2">
    <source>
        <dbReference type="ARBA" id="ARBA00010136"/>
    </source>
</evidence>
<dbReference type="PRINTS" id="PR00756">
    <property type="entry name" value="ALADIPTASE"/>
</dbReference>
<evidence type="ECO:0008006" key="17">
    <source>
        <dbReference type="Google" id="ProtNLM"/>
    </source>
</evidence>
<evidence type="ECO:0000256" key="6">
    <source>
        <dbReference type="ARBA" id="ARBA00022801"/>
    </source>
</evidence>
<dbReference type="GO" id="GO:0008270">
    <property type="term" value="F:zinc ion binding"/>
    <property type="evidence" value="ECO:0007669"/>
    <property type="project" value="InterPro"/>
</dbReference>
<feature type="domain" description="ERAP1-like C-terminal" evidence="13">
    <location>
        <begin position="504"/>
        <end position="656"/>
    </location>
</feature>
<reference evidence="15" key="1">
    <citation type="submission" date="2019-08" db="EMBL/GenBank/DDBJ databases">
        <title>The genome of the North American firefly Photinus pyralis.</title>
        <authorList>
            <consortium name="Photinus pyralis genome working group"/>
            <person name="Fallon T.R."/>
            <person name="Sander Lower S.E."/>
            <person name="Weng J.-K."/>
        </authorList>
    </citation>
    <scope>NUCLEOTIDE SEQUENCE</scope>
    <source>
        <strain evidence="15">TRF0915ILg1</strain>
        <tissue evidence="15">Whole body</tissue>
    </source>
</reference>
<keyword evidence="5 10" id="KW-0479">Metal-binding</keyword>
<comment type="similarity">
    <text evidence="2">Belongs to the peptidase M1 family.</text>
</comment>
<feature type="chain" id="PRO_5035427984" description="Aminopeptidase" evidence="11">
    <location>
        <begin position="22"/>
        <end position="664"/>
    </location>
</feature>
<dbReference type="InterPro" id="IPR027268">
    <property type="entry name" value="Peptidase_M4/M1_CTD_sf"/>
</dbReference>
<dbReference type="AlphaFoldDB" id="A0A8K0CML1"/>
<keyword evidence="7 10" id="KW-0862">Zinc</keyword>
<feature type="domain" description="Peptidase M1 membrane alanine aminopeptidase" evidence="12">
    <location>
        <begin position="262"/>
        <end position="410"/>
    </location>
</feature>
<evidence type="ECO:0000256" key="10">
    <source>
        <dbReference type="PIRSR" id="PIRSR634016-3"/>
    </source>
</evidence>
<dbReference type="Pfam" id="PF17900">
    <property type="entry name" value="Peptidase_M1_N"/>
    <property type="match status" value="1"/>
</dbReference>
<dbReference type="Proteomes" id="UP000801492">
    <property type="component" value="Unassembled WGS sequence"/>
</dbReference>
<evidence type="ECO:0000256" key="7">
    <source>
        <dbReference type="ARBA" id="ARBA00022833"/>
    </source>
</evidence>
<dbReference type="Gene3D" id="1.10.390.10">
    <property type="entry name" value="Neutral Protease Domain 2"/>
    <property type="match status" value="1"/>
</dbReference>
<keyword evidence="8" id="KW-0482">Metalloprotease</keyword>
<evidence type="ECO:0000259" key="14">
    <source>
        <dbReference type="Pfam" id="PF17900"/>
    </source>
</evidence>
<keyword evidence="4" id="KW-0645">Protease</keyword>
<evidence type="ECO:0000259" key="12">
    <source>
        <dbReference type="Pfam" id="PF01433"/>
    </source>
</evidence>
<keyword evidence="6" id="KW-0378">Hydrolase</keyword>
<keyword evidence="3" id="KW-0336">GPI-anchor</keyword>
<dbReference type="SUPFAM" id="SSF63737">
    <property type="entry name" value="Leukotriene A4 hydrolase N-terminal domain"/>
    <property type="match status" value="1"/>
</dbReference>
<comment type="subcellular location">
    <subcellularLocation>
        <location evidence="1">Cell membrane</location>
        <topology evidence="1">Lipid-anchor</topology>
        <topology evidence="1">GPI-anchor</topology>
    </subcellularLocation>
</comment>
<evidence type="ECO:0000256" key="5">
    <source>
        <dbReference type="ARBA" id="ARBA00022723"/>
    </source>
</evidence>